<gene>
    <name evidence="1" type="ORF">B296_00006902</name>
</gene>
<dbReference type="PANTHER" id="PTHR31343">
    <property type="entry name" value="T15D22.8"/>
    <property type="match status" value="1"/>
</dbReference>
<accession>A0A427AFP1</accession>
<evidence type="ECO:0000313" key="2">
    <source>
        <dbReference type="Proteomes" id="UP000287651"/>
    </source>
</evidence>
<dbReference type="Pfam" id="PF05623">
    <property type="entry name" value="DUF789"/>
    <property type="match status" value="1"/>
</dbReference>
<name>A0A427AFP1_ENSVE</name>
<dbReference type="InterPro" id="IPR008507">
    <property type="entry name" value="DUF789"/>
</dbReference>
<dbReference type="PANTHER" id="PTHR31343:SF42">
    <property type="entry name" value="T15D22.8"/>
    <property type="match status" value="1"/>
</dbReference>
<dbReference type="EMBL" id="AMZH03002594">
    <property type="protein sequence ID" value="RRT75063.1"/>
    <property type="molecule type" value="Genomic_DNA"/>
</dbReference>
<organism evidence="1 2">
    <name type="scientific">Ensete ventricosum</name>
    <name type="common">Abyssinian banana</name>
    <name type="synonym">Musa ensete</name>
    <dbReference type="NCBI Taxonomy" id="4639"/>
    <lineage>
        <taxon>Eukaryota</taxon>
        <taxon>Viridiplantae</taxon>
        <taxon>Streptophyta</taxon>
        <taxon>Embryophyta</taxon>
        <taxon>Tracheophyta</taxon>
        <taxon>Spermatophyta</taxon>
        <taxon>Magnoliopsida</taxon>
        <taxon>Liliopsida</taxon>
        <taxon>Zingiberales</taxon>
        <taxon>Musaceae</taxon>
        <taxon>Ensete</taxon>
    </lineage>
</organism>
<dbReference type="Proteomes" id="UP000287651">
    <property type="component" value="Unassembled WGS sequence"/>
</dbReference>
<sequence length="114" mass="12809">MCRYPIYRIPTGPTLKDLDACFLTFHSLSTPAKDDGSACPSITHSQEVDGVHMISLPIFGLASYKFKSTVWTPNGGSELQLANSLLQDADNWLRLHHVEHPDYKFFASHGAYRR</sequence>
<reference evidence="1 2" key="1">
    <citation type="journal article" date="2014" name="Agronomy (Basel)">
        <title>A Draft Genome Sequence for Ensete ventricosum, the Drought-Tolerant Tree Against Hunger.</title>
        <authorList>
            <person name="Harrison J."/>
            <person name="Moore K.A."/>
            <person name="Paszkiewicz K."/>
            <person name="Jones T."/>
            <person name="Grant M."/>
            <person name="Ambacheew D."/>
            <person name="Muzemil S."/>
            <person name="Studholme D.J."/>
        </authorList>
    </citation>
    <scope>NUCLEOTIDE SEQUENCE [LARGE SCALE GENOMIC DNA]</scope>
</reference>
<evidence type="ECO:0000313" key="1">
    <source>
        <dbReference type="EMBL" id="RRT75063.1"/>
    </source>
</evidence>
<proteinExistence type="predicted"/>
<dbReference type="AlphaFoldDB" id="A0A427AFP1"/>
<protein>
    <submittedName>
        <fullName evidence="1">Uncharacterized protein</fullName>
    </submittedName>
</protein>
<comment type="caution">
    <text evidence="1">The sequence shown here is derived from an EMBL/GenBank/DDBJ whole genome shotgun (WGS) entry which is preliminary data.</text>
</comment>